<evidence type="ECO:0000256" key="2">
    <source>
        <dbReference type="SAM" id="SignalP"/>
    </source>
</evidence>
<keyword evidence="5" id="KW-1185">Reference proteome</keyword>
<evidence type="ECO:0000259" key="3">
    <source>
        <dbReference type="Pfam" id="PF25534"/>
    </source>
</evidence>
<feature type="domain" description="DUF7918" evidence="3">
    <location>
        <begin position="18"/>
        <end position="193"/>
    </location>
</feature>
<keyword evidence="2" id="KW-0732">Signal</keyword>
<name>A0A9P5N679_9AGAM</name>
<sequence>MPLSLLSLNFAIICELETAFVVSEAGKKFSITFKNDLLDIRLAADLYIDGVRTHNGFLKAGRQRQVLGIRKTVSSVLPFKFQELELVDPDVENAPVDDVVVPEMGTIEIRTFRCRTVRTAQYHNRGHRLHQGRVSKRSNKAGWHHVSTADEIPTSRYKYATDLLTYLDPRDAPYASVKVFYRPRELLVDQGVIAGHDVGAGNGNPGGSEVNDRKRAREGGSPGPSKRAKEEMSALSQQIQALQAELNSIMAEQSRLRKALEITT</sequence>
<evidence type="ECO:0000256" key="1">
    <source>
        <dbReference type="SAM" id="MobiDB-lite"/>
    </source>
</evidence>
<protein>
    <recommendedName>
        <fullName evidence="3">DUF7918 domain-containing protein</fullName>
    </recommendedName>
</protein>
<reference evidence="4" key="1">
    <citation type="submission" date="2019-10" db="EMBL/GenBank/DDBJ databases">
        <authorList>
            <consortium name="DOE Joint Genome Institute"/>
            <person name="Kuo A."/>
            <person name="Miyauchi S."/>
            <person name="Kiss E."/>
            <person name="Drula E."/>
            <person name="Kohler A."/>
            <person name="Sanchez-Garcia M."/>
            <person name="Andreopoulos B."/>
            <person name="Barry K.W."/>
            <person name="Bonito G."/>
            <person name="Buee M."/>
            <person name="Carver A."/>
            <person name="Chen C."/>
            <person name="Cichocki N."/>
            <person name="Clum A."/>
            <person name="Culley D."/>
            <person name="Crous P.W."/>
            <person name="Fauchery L."/>
            <person name="Girlanda M."/>
            <person name="Hayes R."/>
            <person name="Keri Z."/>
            <person name="LaButti K."/>
            <person name="Lipzen A."/>
            <person name="Lombard V."/>
            <person name="Magnuson J."/>
            <person name="Maillard F."/>
            <person name="Morin E."/>
            <person name="Murat C."/>
            <person name="Nolan M."/>
            <person name="Ohm R."/>
            <person name="Pangilinan J."/>
            <person name="Pereira M."/>
            <person name="Perotto S."/>
            <person name="Peter M."/>
            <person name="Riley R."/>
            <person name="Sitrit Y."/>
            <person name="Stielow B."/>
            <person name="Szollosi G."/>
            <person name="Zifcakova L."/>
            <person name="Stursova M."/>
            <person name="Spatafora J.W."/>
            <person name="Tedersoo L."/>
            <person name="Vaario L.-M."/>
            <person name="Yamada A."/>
            <person name="Yan M."/>
            <person name="Wang P."/>
            <person name="Xu J."/>
            <person name="Bruns T."/>
            <person name="Baldrian P."/>
            <person name="Vilgalys R."/>
            <person name="Henrissat B."/>
            <person name="Grigoriev I.V."/>
            <person name="Hibbett D."/>
            <person name="Nagy L.G."/>
            <person name="Martin F.M."/>
        </authorList>
    </citation>
    <scope>NUCLEOTIDE SEQUENCE</scope>
    <source>
        <strain evidence="4">Prilba</strain>
    </source>
</reference>
<accession>A0A9P5N679</accession>
<feature type="signal peptide" evidence="2">
    <location>
        <begin position="1"/>
        <end position="19"/>
    </location>
</feature>
<proteinExistence type="predicted"/>
<dbReference type="EMBL" id="WHVB01000001">
    <property type="protein sequence ID" value="KAF8487194.1"/>
    <property type="molecule type" value="Genomic_DNA"/>
</dbReference>
<comment type="caution">
    <text evidence="4">The sequence shown here is derived from an EMBL/GenBank/DDBJ whole genome shotgun (WGS) entry which is preliminary data.</text>
</comment>
<dbReference type="Proteomes" id="UP000759537">
    <property type="component" value="Unassembled WGS sequence"/>
</dbReference>
<gene>
    <name evidence="4" type="ORF">DFH94DRAFT_797569</name>
</gene>
<evidence type="ECO:0000313" key="4">
    <source>
        <dbReference type="EMBL" id="KAF8487194.1"/>
    </source>
</evidence>
<organism evidence="4 5">
    <name type="scientific">Russula ochroleuca</name>
    <dbReference type="NCBI Taxonomy" id="152965"/>
    <lineage>
        <taxon>Eukaryota</taxon>
        <taxon>Fungi</taxon>
        <taxon>Dikarya</taxon>
        <taxon>Basidiomycota</taxon>
        <taxon>Agaricomycotina</taxon>
        <taxon>Agaricomycetes</taxon>
        <taxon>Russulales</taxon>
        <taxon>Russulaceae</taxon>
        <taxon>Russula</taxon>
    </lineage>
</organism>
<dbReference type="PANTHER" id="PTHR36223">
    <property type="entry name" value="BETA-LACTAMASE-TYPE TRANSPEPTIDASE FOLD DOMAIN CONTAINING PROTEIN"/>
    <property type="match status" value="1"/>
</dbReference>
<feature type="region of interest" description="Disordered" evidence="1">
    <location>
        <begin position="196"/>
        <end position="233"/>
    </location>
</feature>
<dbReference type="OrthoDB" id="3364132at2759"/>
<dbReference type="InterPro" id="IPR057678">
    <property type="entry name" value="DUF7918"/>
</dbReference>
<dbReference type="AlphaFoldDB" id="A0A9P5N679"/>
<reference evidence="4" key="2">
    <citation type="journal article" date="2020" name="Nat. Commun.">
        <title>Large-scale genome sequencing of mycorrhizal fungi provides insights into the early evolution of symbiotic traits.</title>
        <authorList>
            <person name="Miyauchi S."/>
            <person name="Kiss E."/>
            <person name="Kuo A."/>
            <person name="Drula E."/>
            <person name="Kohler A."/>
            <person name="Sanchez-Garcia M."/>
            <person name="Morin E."/>
            <person name="Andreopoulos B."/>
            <person name="Barry K.W."/>
            <person name="Bonito G."/>
            <person name="Buee M."/>
            <person name="Carver A."/>
            <person name="Chen C."/>
            <person name="Cichocki N."/>
            <person name="Clum A."/>
            <person name="Culley D."/>
            <person name="Crous P.W."/>
            <person name="Fauchery L."/>
            <person name="Girlanda M."/>
            <person name="Hayes R.D."/>
            <person name="Keri Z."/>
            <person name="LaButti K."/>
            <person name="Lipzen A."/>
            <person name="Lombard V."/>
            <person name="Magnuson J."/>
            <person name="Maillard F."/>
            <person name="Murat C."/>
            <person name="Nolan M."/>
            <person name="Ohm R.A."/>
            <person name="Pangilinan J."/>
            <person name="Pereira M.F."/>
            <person name="Perotto S."/>
            <person name="Peter M."/>
            <person name="Pfister S."/>
            <person name="Riley R."/>
            <person name="Sitrit Y."/>
            <person name="Stielow J.B."/>
            <person name="Szollosi G."/>
            <person name="Zifcakova L."/>
            <person name="Stursova M."/>
            <person name="Spatafora J.W."/>
            <person name="Tedersoo L."/>
            <person name="Vaario L.M."/>
            <person name="Yamada A."/>
            <person name="Yan M."/>
            <person name="Wang P."/>
            <person name="Xu J."/>
            <person name="Bruns T."/>
            <person name="Baldrian P."/>
            <person name="Vilgalys R."/>
            <person name="Dunand C."/>
            <person name="Henrissat B."/>
            <person name="Grigoriev I.V."/>
            <person name="Hibbett D."/>
            <person name="Nagy L.G."/>
            <person name="Martin F.M."/>
        </authorList>
    </citation>
    <scope>NUCLEOTIDE SEQUENCE</scope>
    <source>
        <strain evidence="4">Prilba</strain>
    </source>
</reference>
<dbReference type="PANTHER" id="PTHR36223:SF1">
    <property type="entry name" value="TRANSCRIPTION ELONGATION FACTOR EAF N-TERMINAL DOMAIN-CONTAINING PROTEIN"/>
    <property type="match status" value="1"/>
</dbReference>
<evidence type="ECO:0000313" key="5">
    <source>
        <dbReference type="Proteomes" id="UP000759537"/>
    </source>
</evidence>
<feature type="chain" id="PRO_5040165055" description="DUF7918 domain-containing protein" evidence="2">
    <location>
        <begin position="20"/>
        <end position="264"/>
    </location>
</feature>
<dbReference type="Pfam" id="PF25534">
    <property type="entry name" value="DUF7918"/>
    <property type="match status" value="1"/>
</dbReference>